<comment type="caution">
    <text evidence="3">The sequence shown here is derived from an EMBL/GenBank/DDBJ whole genome shotgun (WGS) entry which is preliminary data.</text>
</comment>
<dbReference type="Proteomes" id="UP000218231">
    <property type="component" value="Unassembled WGS sequence"/>
</dbReference>
<feature type="chain" id="PRO_5012719763" evidence="2">
    <location>
        <begin position="17"/>
        <end position="163"/>
    </location>
</feature>
<dbReference type="EMBL" id="LIAE01006967">
    <property type="protein sequence ID" value="PAV83351.1"/>
    <property type="molecule type" value="Genomic_DNA"/>
</dbReference>
<name>A0A2A2LAN9_9BILA</name>
<evidence type="ECO:0000313" key="3">
    <source>
        <dbReference type="EMBL" id="PAV83351.1"/>
    </source>
</evidence>
<protein>
    <submittedName>
        <fullName evidence="3">Uncharacterized protein</fullName>
    </submittedName>
</protein>
<keyword evidence="2" id="KW-0732">Signal</keyword>
<feature type="signal peptide" evidence="2">
    <location>
        <begin position="1"/>
        <end position="16"/>
    </location>
</feature>
<proteinExistence type="predicted"/>
<accession>A0A2A2LAN9</accession>
<evidence type="ECO:0000256" key="1">
    <source>
        <dbReference type="SAM" id="MobiDB-lite"/>
    </source>
</evidence>
<keyword evidence="4" id="KW-1185">Reference proteome</keyword>
<organism evidence="3 4">
    <name type="scientific">Diploscapter pachys</name>
    <dbReference type="NCBI Taxonomy" id="2018661"/>
    <lineage>
        <taxon>Eukaryota</taxon>
        <taxon>Metazoa</taxon>
        <taxon>Ecdysozoa</taxon>
        <taxon>Nematoda</taxon>
        <taxon>Chromadorea</taxon>
        <taxon>Rhabditida</taxon>
        <taxon>Rhabditina</taxon>
        <taxon>Rhabditomorpha</taxon>
        <taxon>Rhabditoidea</taxon>
        <taxon>Rhabditidae</taxon>
        <taxon>Diploscapter</taxon>
    </lineage>
</organism>
<reference evidence="3 4" key="1">
    <citation type="journal article" date="2017" name="Curr. Biol.">
        <title>Genome architecture and evolution of a unichromosomal asexual nematode.</title>
        <authorList>
            <person name="Fradin H."/>
            <person name="Zegar C."/>
            <person name="Gutwein M."/>
            <person name="Lucas J."/>
            <person name="Kovtun M."/>
            <person name="Corcoran D."/>
            <person name="Baugh L.R."/>
            <person name="Kiontke K."/>
            <person name="Gunsalus K."/>
            <person name="Fitch D.H."/>
            <person name="Piano F."/>
        </authorList>
    </citation>
    <scope>NUCLEOTIDE SEQUENCE [LARGE SCALE GENOMIC DNA]</scope>
    <source>
        <strain evidence="3">PF1309</strain>
    </source>
</reference>
<gene>
    <name evidence="3" type="ORF">WR25_16357</name>
</gene>
<feature type="region of interest" description="Disordered" evidence="1">
    <location>
        <begin position="30"/>
        <end position="49"/>
    </location>
</feature>
<dbReference type="AlphaFoldDB" id="A0A2A2LAN9"/>
<evidence type="ECO:0000313" key="4">
    <source>
        <dbReference type="Proteomes" id="UP000218231"/>
    </source>
</evidence>
<evidence type="ECO:0000256" key="2">
    <source>
        <dbReference type="SAM" id="SignalP"/>
    </source>
</evidence>
<dbReference type="OrthoDB" id="5876867at2759"/>
<sequence>MQTFIFTFCLICSVLAQFDELSILQEVLDRTTQDPSRGAESTKLPTSGPNVEKILKPDENIEEGSGVEVEKEGPLVVVTSTEAFKTTTEPIDTVLTGSGSGTSTISPVPAITPSTQVWVTTTSDPMDTLFGFKGPDLATIYRRLFPFNDQRVMRRPTYQRLRP</sequence>